<feature type="transmembrane region" description="Helical" evidence="7">
    <location>
        <begin position="363"/>
        <end position="390"/>
    </location>
</feature>
<comment type="caution">
    <text evidence="9">The sequence shown here is derived from an EMBL/GenBank/DDBJ whole genome shotgun (WGS) entry which is preliminary data.</text>
</comment>
<dbReference type="Gene3D" id="1.20.1250.20">
    <property type="entry name" value="MFS general substrate transporter like domains"/>
    <property type="match status" value="2"/>
</dbReference>
<evidence type="ECO:0000256" key="6">
    <source>
        <dbReference type="ARBA" id="ARBA00023136"/>
    </source>
</evidence>
<gene>
    <name evidence="9" type="ORF">HINF_LOCUS1433</name>
</gene>
<dbReference type="InterPro" id="IPR020846">
    <property type="entry name" value="MFS_dom"/>
</dbReference>
<evidence type="ECO:0000313" key="9">
    <source>
        <dbReference type="EMBL" id="CAL5971493.1"/>
    </source>
</evidence>
<dbReference type="PANTHER" id="PTHR42718:SF46">
    <property type="entry name" value="BLR6921 PROTEIN"/>
    <property type="match status" value="1"/>
</dbReference>
<dbReference type="Pfam" id="PF07690">
    <property type="entry name" value="MFS_1"/>
    <property type="match status" value="1"/>
</dbReference>
<evidence type="ECO:0000256" key="4">
    <source>
        <dbReference type="ARBA" id="ARBA00022692"/>
    </source>
</evidence>
<evidence type="ECO:0000313" key="10">
    <source>
        <dbReference type="Proteomes" id="UP001642409"/>
    </source>
</evidence>
<sequence>MPKFQTQGTKPSHLAGVMCIPSLIIVMSSSHIITNTKKIQEDLGISQQTTSWIMNIDTIMQLLLVAIVGKLGEKYGSTLILTIGMGIAAIFNLCFAIKQIATNFILVILFRALAAIGLGLAAPCVMPVTYQLVLPGKIQVVVSFASLIVPLGAMASSFSAGFIAQSIGWQFMCVIIGGLALINFVCCIVFLPFRRTINRAVRINIFSVLILGIGLVSFILGLLMISQVDKTPDFVKYIMIGAGLGLIVMFFVYDYKFSKAKIFSNNLINRSVIVTEALVMICNLSQYGERYLIPSNLAINFKITAEQIGICMAINSLSSLIFAPLVSVLYSKIVAKYVFLGSLICYLVVLIFNILQLMLFPNLYLYVTLNFFSMGFFICISVLTTSFNFAQCPQIYSQQIGVLNQLICSMGNSIGITSAVVISQLVDKKSSRTSIATADLTYACFIIIAIILTASLFGMLKSEKDKKGYSEIQMKRTRGFDDQTTNDELLNKPEVYEQEKKGVDVKEEKTKERDELVIAMDLLNDD</sequence>
<feature type="transmembrane region" description="Helical" evidence="7">
    <location>
        <begin position="237"/>
        <end position="255"/>
    </location>
</feature>
<feature type="transmembrane region" description="Helical" evidence="7">
    <location>
        <begin position="440"/>
        <end position="460"/>
    </location>
</feature>
<feature type="transmembrane region" description="Helical" evidence="7">
    <location>
        <begin position="169"/>
        <end position="191"/>
    </location>
</feature>
<feature type="transmembrane region" description="Helical" evidence="7">
    <location>
        <begin position="140"/>
        <end position="163"/>
    </location>
</feature>
<reference evidence="9 10" key="1">
    <citation type="submission" date="2024-07" db="EMBL/GenBank/DDBJ databases">
        <authorList>
            <person name="Akdeniz Z."/>
        </authorList>
    </citation>
    <scope>NUCLEOTIDE SEQUENCE [LARGE SCALE GENOMIC DNA]</scope>
</reference>
<evidence type="ECO:0000256" key="5">
    <source>
        <dbReference type="ARBA" id="ARBA00022989"/>
    </source>
</evidence>
<keyword evidence="10" id="KW-1185">Reference proteome</keyword>
<feature type="transmembrane region" description="Helical" evidence="7">
    <location>
        <begin position="203"/>
        <end position="225"/>
    </location>
</feature>
<keyword evidence="5 7" id="KW-1133">Transmembrane helix</keyword>
<dbReference type="InterPro" id="IPR036259">
    <property type="entry name" value="MFS_trans_sf"/>
</dbReference>
<feature type="transmembrane region" description="Helical" evidence="7">
    <location>
        <begin position="79"/>
        <end position="98"/>
    </location>
</feature>
<keyword evidence="4 7" id="KW-0812">Transmembrane</keyword>
<name>A0ABP1GHV6_9EUKA</name>
<evidence type="ECO:0000259" key="8">
    <source>
        <dbReference type="PROSITE" id="PS50850"/>
    </source>
</evidence>
<dbReference type="PANTHER" id="PTHR42718">
    <property type="entry name" value="MAJOR FACILITATOR SUPERFAMILY MULTIDRUG TRANSPORTER MFSC"/>
    <property type="match status" value="1"/>
</dbReference>
<feature type="domain" description="Major facilitator superfamily (MFS) profile" evidence="8">
    <location>
        <begin position="14"/>
        <end position="466"/>
    </location>
</feature>
<feature type="transmembrane region" description="Helical" evidence="7">
    <location>
        <begin position="267"/>
        <end position="287"/>
    </location>
</feature>
<evidence type="ECO:0000256" key="2">
    <source>
        <dbReference type="ARBA" id="ARBA00022448"/>
    </source>
</evidence>
<keyword evidence="6 7" id="KW-0472">Membrane</keyword>
<feature type="transmembrane region" description="Helical" evidence="7">
    <location>
        <begin position="307"/>
        <end position="330"/>
    </location>
</feature>
<comment type="subcellular location">
    <subcellularLocation>
        <location evidence="1">Cell membrane</location>
        <topology evidence="1">Multi-pass membrane protein</topology>
    </subcellularLocation>
</comment>
<protein>
    <submittedName>
        <fullName evidence="9">Major_facilitator superfamily protein</fullName>
    </submittedName>
</protein>
<evidence type="ECO:0000256" key="3">
    <source>
        <dbReference type="ARBA" id="ARBA00022475"/>
    </source>
</evidence>
<feature type="transmembrane region" description="Helical" evidence="7">
    <location>
        <begin position="337"/>
        <end position="357"/>
    </location>
</feature>
<feature type="transmembrane region" description="Helical" evidence="7">
    <location>
        <begin position="12"/>
        <end position="32"/>
    </location>
</feature>
<evidence type="ECO:0000256" key="7">
    <source>
        <dbReference type="SAM" id="Phobius"/>
    </source>
</evidence>
<evidence type="ECO:0000256" key="1">
    <source>
        <dbReference type="ARBA" id="ARBA00004651"/>
    </source>
</evidence>
<feature type="transmembrane region" description="Helical" evidence="7">
    <location>
        <begin position="52"/>
        <end position="72"/>
    </location>
</feature>
<proteinExistence type="predicted"/>
<feature type="transmembrane region" description="Helical" evidence="7">
    <location>
        <begin position="104"/>
        <end position="128"/>
    </location>
</feature>
<dbReference type="EMBL" id="CAXDID020000002">
    <property type="protein sequence ID" value="CAL5971493.1"/>
    <property type="molecule type" value="Genomic_DNA"/>
</dbReference>
<feature type="transmembrane region" description="Helical" evidence="7">
    <location>
        <begin position="402"/>
        <end position="425"/>
    </location>
</feature>
<keyword evidence="2" id="KW-0813">Transport</keyword>
<keyword evidence="3" id="KW-1003">Cell membrane</keyword>
<organism evidence="9 10">
    <name type="scientific">Hexamita inflata</name>
    <dbReference type="NCBI Taxonomy" id="28002"/>
    <lineage>
        <taxon>Eukaryota</taxon>
        <taxon>Metamonada</taxon>
        <taxon>Diplomonadida</taxon>
        <taxon>Hexamitidae</taxon>
        <taxon>Hexamitinae</taxon>
        <taxon>Hexamita</taxon>
    </lineage>
</organism>
<accession>A0ABP1GHV6</accession>
<dbReference type="InterPro" id="IPR011701">
    <property type="entry name" value="MFS"/>
</dbReference>
<dbReference type="Proteomes" id="UP001642409">
    <property type="component" value="Unassembled WGS sequence"/>
</dbReference>
<dbReference type="SUPFAM" id="SSF103473">
    <property type="entry name" value="MFS general substrate transporter"/>
    <property type="match status" value="1"/>
</dbReference>
<dbReference type="PROSITE" id="PS50850">
    <property type="entry name" value="MFS"/>
    <property type="match status" value="1"/>
</dbReference>